<accession>A0A3A3A1Y6</accession>
<keyword evidence="2" id="KW-1185">Reference proteome</keyword>
<gene>
    <name evidence="1" type="ORF">PHISCL_04327</name>
</gene>
<sequence>MPTAPKKESHPSDAYKRTLIPHHHELCDAANVLCDNTTENSKTDAHNIAQLQKLPLQSQPDAILLSTECAEYQTPVTTPSTVVVQGRTTSKLVQQDEASP</sequence>
<evidence type="ECO:0000313" key="2">
    <source>
        <dbReference type="Proteomes" id="UP000266188"/>
    </source>
</evidence>
<proteinExistence type="predicted"/>
<name>A0A3A3A1Y6_9EURO</name>
<dbReference type="EMBL" id="MVGC01000125">
    <property type="protein sequence ID" value="RJE23341.1"/>
    <property type="molecule type" value="Genomic_DNA"/>
</dbReference>
<dbReference type="AlphaFoldDB" id="A0A3A3A1Y6"/>
<comment type="caution">
    <text evidence="1">The sequence shown here is derived from an EMBL/GenBank/DDBJ whole genome shotgun (WGS) entry which is preliminary data.</text>
</comment>
<evidence type="ECO:0000313" key="1">
    <source>
        <dbReference type="EMBL" id="RJE23341.1"/>
    </source>
</evidence>
<dbReference type="Proteomes" id="UP000266188">
    <property type="component" value="Unassembled WGS sequence"/>
</dbReference>
<protein>
    <submittedName>
        <fullName evidence="1">Uncharacterized protein</fullName>
    </submittedName>
</protein>
<reference evidence="2" key="1">
    <citation type="submission" date="2017-02" db="EMBL/GenBank/DDBJ databases">
        <authorList>
            <person name="Tafer H."/>
            <person name="Lopandic K."/>
        </authorList>
    </citation>
    <scope>NUCLEOTIDE SEQUENCE [LARGE SCALE GENOMIC DNA]</scope>
    <source>
        <strain evidence="2">CBS 366.77</strain>
    </source>
</reference>
<organism evidence="1 2">
    <name type="scientific">Aspergillus sclerotialis</name>
    <dbReference type="NCBI Taxonomy" id="2070753"/>
    <lineage>
        <taxon>Eukaryota</taxon>
        <taxon>Fungi</taxon>
        <taxon>Dikarya</taxon>
        <taxon>Ascomycota</taxon>
        <taxon>Pezizomycotina</taxon>
        <taxon>Eurotiomycetes</taxon>
        <taxon>Eurotiomycetidae</taxon>
        <taxon>Eurotiales</taxon>
        <taxon>Aspergillaceae</taxon>
        <taxon>Aspergillus</taxon>
        <taxon>Aspergillus subgen. Polypaecilum</taxon>
    </lineage>
</organism>